<dbReference type="EMBL" id="CASHTH010000456">
    <property type="protein sequence ID" value="CAI8001948.1"/>
    <property type="molecule type" value="Genomic_DNA"/>
</dbReference>
<evidence type="ECO:0000259" key="17">
    <source>
        <dbReference type="PROSITE" id="PS50011"/>
    </source>
</evidence>
<evidence type="ECO:0000256" key="16">
    <source>
        <dbReference type="SAM" id="MobiDB-lite"/>
    </source>
</evidence>
<evidence type="ECO:0000256" key="3">
    <source>
        <dbReference type="ARBA" id="ARBA00012513"/>
    </source>
</evidence>
<keyword evidence="19" id="KW-1185">Reference proteome</keyword>
<keyword evidence="6 14" id="KW-0547">Nucleotide-binding</keyword>
<dbReference type="FunFam" id="3.30.200.20:FF:000229">
    <property type="entry name" value="Serine/threonine-protein kinase Chk1"/>
    <property type="match status" value="1"/>
</dbReference>
<evidence type="ECO:0000256" key="4">
    <source>
        <dbReference type="ARBA" id="ARBA00022527"/>
    </source>
</evidence>
<keyword evidence="7" id="KW-0227">DNA damage</keyword>
<evidence type="ECO:0000313" key="19">
    <source>
        <dbReference type="Proteomes" id="UP001174909"/>
    </source>
</evidence>
<name>A0AA35R4G9_GEOBA</name>
<dbReference type="InterPro" id="IPR011009">
    <property type="entry name" value="Kinase-like_dom_sf"/>
</dbReference>
<dbReference type="EC" id="2.7.11.1" evidence="3"/>
<feature type="domain" description="Protein kinase" evidence="17">
    <location>
        <begin position="29"/>
        <end position="287"/>
    </location>
</feature>
<feature type="region of interest" description="Disordered" evidence="16">
    <location>
        <begin position="323"/>
        <end position="343"/>
    </location>
</feature>
<organism evidence="18 19">
    <name type="scientific">Geodia barretti</name>
    <name type="common">Barrett's horny sponge</name>
    <dbReference type="NCBI Taxonomy" id="519541"/>
    <lineage>
        <taxon>Eukaryota</taxon>
        <taxon>Metazoa</taxon>
        <taxon>Porifera</taxon>
        <taxon>Demospongiae</taxon>
        <taxon>Heteroscleromorpha</taxon>
        <taxon>Tetractinellida</taxon>
        <taxon>Astrophorina</taxon>
        <taxon>Geodiidae</taxon>
        <taxon>Geodia</taxon>
    </lineage>
</organism>
<keyword evidence="8 18" id="KW-0418">Kinase</keyword>
<dbReference type="GO" id="GO:0035556">
    <property type="term" value="P:intracellular signal transduction"/>
    <property type="evidence" value="ECO:0007669"/>
    <property type="project" value="TreeGrafter"/>
</dbReference>
<gene>
    <name evidence="18" type="ORF">GBAR_LOCUS3287</name>
</gene>
<comment type="subcellular location">
    <subcellularLocation>
        <location evidence="1">Nucleus</location>
    </subcellularLocation>
</comment>
<evidence type="ECO:0000313" key="18">
    <source>
        <dbReference type="EMBL" id="CAI8001948.1"/>
    </source>
</evidence>
<evidence type="ECO:0000256" key="15">
    <source>
        <dbReference type="RuleBase" id="RU000304"/>
    </source>
</evidence>
<evidence type="ECO:0000256" key="13">
    <source>
        <dbReference type="ARBA" id="ARBA00048679"/>
    </source>
</evidence>
<dbReference type="PROSITE" id="PS00108">
    <property type="entry name" value="PROTEIN_KINASE_ST"/>
    <property type="match status" value="1"/>
</dbReference>
<dbReference type="PANTHER" id="PTHR24346">
    <property type="entry name" value="MAP/MICROTUBULE AFFINITY-REGULATING KINASE"/>
    <property type="match status" value="1"/>
</dbReference>
<proteinExistence type="inferred from homology"/>
<dbReference type="PROSITE" id="PS00107">
    <property type="entry name" value="PROTEIN_KINASE_ATP"/>
    <property type="match status" value="1"/>
</dbReference>
<dbReference type="FunFam" id="1.10.510.10:FF:000301">
    <property type="entry name" value="Serine/threonine-protein kinase Chk1"/>
    <property type="match status" value="1"/>
</dbReference>
<dbReference type="GO" id="GO:0005634">
    <property type="term" value="C:nucleus"/>
    <property type="evidence" value="ECO:0007669"/>
    <property type="project" value="UniProtKB-SubCell"/>
</dbReference>
<keyword evidence="9 14" id="KW-0067">ATP-binding</keyword>
<dbReference type="AlphaFoldDB" id="A0AA35R4G9"/>
<dbReference type="InterPro" id="IPR008271">
    <property type="entry name" value="Ser/Thr_kinase_AS"/>
</dbReference>
<evidence type="ECO:0000256" key="5">
    <source>
        <dbReference type="ARBA" id="ARBA00022679"/>
    </source>
</evidence>
<evidence type="ECO:0000256" key="12">
    <source>
        <dbReference type="ARBA" id="ARBA00047899"/>
    </source>
</evidence>
<evidence type="ECO:0000256" key="1">
    <source>
        <dbReference type="ARBA" id="ARBA00004123"/>
    </source>
</evidence>
<comment type="caution">
    <text evidence="18">The sequence shown here is derived from an EMBL/GenBank/DDBJ whole genome shotgun (WGS) entry which is preliminary data.</text>
</comment>
<dbReference type="PROSITE" id="PS50011">
    <property type="entry name" value="PROTEIN_KINASE_DOM"/>
    <property type="match status" value="1"/>
</dbReference>
<evidence type="ECO:0000256" key="11">
    <source>
        <dbReference type="ARBA" id="ARBA00023306"/>
    </source>
</evidence>
<dbReference type="PANTHER" id="PTHR24346:SF107">
    <property type="entry name" value="SERINE_THREONINE-PROTEIN KINASE CHK1"/>
    <property type="match status" value="1"/>
</dbReference>
<evidence type="ECO:0000256" key="9">
    <source>
        <dbReference type="ARBA" id="ARBA00022840"/>
    </source>
</evidence>
<keyword evidence="10" id="KW-0539">Nucleus</keyword>
<dbReference type="GO" id="GO:0005524">
    <property type="term" value="F:ATP binding"/>
    <property type="evidence" value="ECO:0007669"/>
    <property type="project" value="UniProtKB-UniRule"/>
</dbReference>
<comment type="catalytic activity">
    <reaction evidence="13">
        <text>L-seryl-[protein] + ATP = O-phospho-L-seryl-[protein] + ADP + H(+)</text>
        <dbReference type="Rhea" id="RHEA:17989"/>
        <dbReference type="Rhea" id="RHEA-COMP:9863"/>
        <dbReference type="Rhea" id="RHEA-COMP:11604"/>
        <dbReference type="ChEBI" id="CHEBI:15378"/>
        <dbReference type="ChEBI" id="CHEBI:29999"/>
        <dbReference type="ChEBI" id="CHEBI:30616"/>
        <dbReference type="ChEBI" id="CHEBI:83421"/>
        <dbReference type="ChEBI" id="CHEBI:456216"/>
        <dbReference type="EC" id="2.7.11.1"/>
    </reaction>
</comment>
<dbReference type="Gene3D" id="1.10.510.10">
    <property type="entry name" value="Transferase(Phosphotransferase) domain 1"/>
    <property type="match status" value="1"/>
</dbReference>
<evidence type="ECO:0000256" key="6">
    <source>
        <dbReference type="ARBA" id="ARBA00022741"/>
    </source>
</evidence>
<sequence length="486" mass="53770">MATAGAGAGVVKEKANASGEGRTSFVEGWEFMQTLGEGAYGEVKLAVCKESGDCVAVKIVTVDGGKEGLTHESLRKEVCILKMLRHTNVIKFFGQRTQGSTYYLLLEYADGGELFDRIEPDLGMEPGLAHHFFLQLLNGVEYLHSRGVAHRDIKPENILLDGVDTVKISDFGLSTVFRHMGKERKLSRRCGTPPYIAPEVHAGLDYSAEPADIWSCGIVLVAMLAGELPWDAPTSGCAEYCEWCAQNFFFPPWTKISNEPLALLKKVLRHAPSKRYTMDQIKSHVWSRKTYAVVDQVAEEGVSPTSSRHGRHSSRLVIDSSPRYADRDNSDIPSSLPVGREGVDGGGGGEVGVAVESFTQPSRYDELVISTQVPCTPGATETPVQRLTLRLTRFYTASPCQKVWTRLQQVMKKFSYDVRISPDKVSLVVSTTDKRSQPLVFKASIYGLRSDLLLVDFRRSSGDGIEFKKIFKKVRDQCQDIIVKPP</sequence>
<evidence type="ECO:0000256" key="14">
    <source>
        <dbReference type="PROSITE-ProRule" id="PRU10141"/>
    </source>
</evidence>
<dbReference type="Gene3D" id="3.30.200.20">
    <property type="entry name" value="Phosphorylase Kinase, domain 1"/>
    <property type="match status" value="1"/>
</dbReference>
<dbReference type="Pfam" id="PF00069">
    <property type="entry name" value="Pkinase"/>
    <property type="match status" value="1"/>
</dbReference>
<evidence type="ECO:0000256" key="8">
    <source>
        <dbReference type="ARBA" id="ARBA00022777"/>
    </source>
</evidence>
<dbReference type="Gene3D" id="3.30.310.80">
    <property type="entry name" value="Kinase associated domain 1, KA1"/>
    <property type="match status" value="1"/>
</dbReference>
<protein>
    <recommendedName>
        <fullName evidence="3">non-specific serine/threonine protein kinase</fullName>
        <ecNumber evidence="3">2.7.11.1</ecNumber>
    </recommendedName>
</protein>
<reference evidence="18" key="1">
    <citation type="submission" date="2023-03" db="EMBL/GenBank/DDBJ databases">
        <authorList>
            <person name="Steffen K."/>
            <person name="Cardenas P."/>
        </authorList>
    </citation>
    <scope>NUCLEOTIDE SEQUENCE</scope>
</reference>
<keyword evidence="4 15" id="KW-0723">Serine/threonine-protein kinase</keyword>
<evidence type="ECO:0000256" key="10">
    <source>
        <dbReference type="ARBA" id="ARBA00023242"/>
    </source>
</evidence>
<feature type="binding site" evidence="14">
    <location>
        <position position="58"/>
    </location>
    <ligand>
        <name>ATP</name>
        <dbReference type="ChEBI" id="CHEBI:30616"/>
    </ligand>
</feature>
<dbReference type="InterPro" id="IPR017441">
    <property type="entry name" value="Protein_kinase_ATP_BS"/>
</dbReference>
<evidence type="ECO:0000256" key="7">
    <source>
        <dbReference type="ARBA" id="ARBA00022763"/>
    </source>
</evidence>
<accession>A0AA35R4G9</accession>
<keyword evidence="11" id="KW-0131">Cell cycle</keyword>
<dbReference type="SMART" id="SM00220">
    <property type="entry name" value="S_TKc"/>
    <property type="match status" value="1"/>
</dbReference>
<dbReference type="InterPro" id="IPR000719">
    <property type="entry name" value="Prot_kinase_dom"/>
</dbReference>
<dbReference type="GO" id="GO:0006974">
    <property type="term" value="P:DNA damage response"/>
    <property type="evidence" value="ECO:0007669"/>
    <property type="project" value="UniProtKB-KW"/>
</dbReference>
<comment type="catalytic activity">
    <reaction evidence="12">
        <text>L-threonyl-[protein] + ATP = O-phospho-L-threonyl-[protein] + ADP + H(+)</text>
        <dbReference type="Rhea" id="RHEA:46608"/>
        <dbReference type="Rhea" id="RHEA-COMP:11060"/>
        <dbReference type="Rhea" id="RHEA-COMP:11605"/>
        <dbReference type="ChEBI" id="CHEBI:15378"/>
        <dbReference type="ChEBI" id="CHEBI:30013"/>
        <dbReference type="ChEBI" id="CHEBI:30616"/>
        <dbReference type="ChEBI" id="CHEBI:61977"/>
        <dbReference type="ChEBI" id="CHEBI:456216"/>
        <dbReference type="EC" id="2.7.11.1"/>
    </reaction>
</comment>
<dbReference type="SUPFAM" id="SSF56112">
    <property type="entry name" value="Protein kinase-like (PK-like)"/>
    <property type="match status" value="1"/>
</dbReference>
<dbReference type="GO" id="GO:0004674">
    <property type="term" value="F:protein serine/threonine kinase activity"/>
    <property type="evidence" value="ECO:0007669"/>
    <property type="project" value="UniProtKB-KW"/>
</dbReference>
<keyword evidence="5" id="KW-0808">Transferase</keyword>
<dbReference type="Proteomes" id="UP001174909">
    <property type="component" value="Unassembled WGS sequence"/>
</dbReference>
<evidence type="ECO:0000256" key="2">
    <source>
        <dbReference type="ARBA" id="ARBA00010791"/>
    </source>
</evidence>
<comment type="similarity">
    <text evidence="2">Belongs to the protein kinase superfamily. CAMK Ser/Thr protein kinase family. NIM1 subfamily.</text>
</comment>
<dbReference type="GO" id="GO:0005737">
    <property type="term" value="C:cytoplasm"/>
    <property type="evidence" value="ECO:0007669"/>
    <property type="project" value="TreeGrafter"/>
</dbReference>